<name>A0A842HWX9_9SPHN</name>
<dbReference type="PANTHER" id="PTHR30480:SF13">
    <property type="entry name" value="BETA-HEXOSAMINIDASE"/>
    <property type="match status" value="1"/>
</dbReference>
<evidence type="ECO:0000313" key="8">
    <source>
        <dbReference type="Proteomes" id="UP000564378"/>
    </source>
</evidence>
<comment type="similarity">
    <text evidence="2">Belongs to the glycosyl hydrolase 3 family.</text>
</comment>
<dbReference type="GO" id="GO:0009254">
    <property type="term" value="P:peptidoglycan turnover"/>
    <property type="evidence" value="ECO:0007669"/>
    <property type="project" value="TreeGrafter"/>
</dbReference>
<dbReference type="NCBIfam" id="NF003740">
    <property type="entry name" value="PRK05337.1"/>
    <property type="match status" value="1"/>
</dbReference>
<dbReference type="InterPro" id="IPR001764">
    <property type="entry name" value="Glyco_hydro_3_N"/>
</dbReference>
<evidence type="ECO:0000313" key="7">
    <source>
        <dbReference type="EMBL" id="MBC2776973.1"/>
    </source>
</evidence>
<keyword evidence="8" id="KW-1185">Reference proteome</keyword>
<comment type="caution">
    <text evidence="7">The sequence shown here is derived from an EMBL/GenBank/DDBJ whole genome shotgun (WGS) entry which is preliminary data.</text>
</comment>
<dbReference type="GO" id="GO:0004563">
    <property type="term" value="F:beta-N-acetylhexosaminidase activity"/>
    <property type="evidence" value="ECO:0007669"/>
    <property type="project" value="UniProtKB-EC"/>
</dbReference>
<evidence type="ECO:0000256" key="5">
    <source>
        <dbReference type="ARBA" id="ARBA00023295"/>
    </source>
</evidence>
<dbReference type="PANTHER" id="PTHR30480">
    <property type="entry name" value="BETA-HEXOSAMINIDASE-RELATED"/>
    <property type="match status" value="1"/>
</dbReference>
<dbReference type="GO" id="GO:0005975">
    <property type="term" value="P:carbohydrate metabolic process"/>
    <property type="evidence" value="ECO:0007669"/>
    <property type="project" value="InterPro"/>
</dbReference>
<evidence type="ECO:0000256" key="1">
    <source>
        <dbReference type="ARBA" id="ARBA00001231"/>
    </source>
</evidence>
<dbReference type="InterPro" id="IPR019800">
    <property type="entry name" value="Glyco_hydro_3_AS"/>
</dbReference>
<dbReference type="RefSeq" id="WP_185800221.1">
    <property type="nucleotide sequence ID" value="NZ_JACJVJ010000001.1"/>
</dbReference>
<evidence type="ECO:0000256" key="3">
    <source>
        <dbReference type="ARBA" id="ARBA00012663"/>
    </source>
</evidence>
<organism evidence="7 8">
    <name type="scientific">Parasphingopyxis marina</name>
    <dbReference type="NCBI Taxonomy" id="2761622"/>
    <lineage>
        <taxon>Bacteria</taxon>
        <taxon>Pseudomonadati</taxon>
        <taxon>Pseudomonadota</taxon>
        <taxon>Alphaproteobacteria</taxon>
        <taxon>Sphingomonadales</taxon>
        <taxon>Sphingomonadaceae</taxon>
        <taxon>Parasphingopyxis</taxon>
    </lineage>
</organism>
<proteinExistence type="inferred from homology"/>
<dbReference type="Proteomes" id="UP000564378">
    <property type="component" value="Unassembled WGS sequence"/>
</dbReference>
<protein>
    <recommendedName>
        <fullName evidence="3">beta-N-acetylhexosaminidase</fullName>
        <ecNumber evidence="3">3.2.1.52</ecNumber>
    </recommendedName>
</protein>
<accession>A0A842HWX9</accession>
<gene>
    <name evidence="7" type="primary">nagZ</name>
    <name evidence="7" type="ORF">H6P80_04990</name>
</gene>
<keyword evidence="4 7" id="KW-0378">Hydrolase</keyword>
<sequence length="335" mass="35896">MKPVVFGMAGKALIDDERALFREADPAGYILFARNIADKTQLRALTDTLREVSGRENVPILIDQEGGRVARMKPPVWPEFPPWAAFDKLYEKAPVSAIEAARVNAKAIALTLAECGVTVDCLPLLDVRQPGASDVIGDRALGTEPMRVAALGRAVLDGMAEAGIMGIVKHIPGHGRAMVDSHKSLPRVVATTEELEIDLAPFKSLSGAPMAMTAHIVFEAWDSEHCATLSPTVIETVIRGQIGFDGLLFSDDLDMKALKGDRADLAAQAIAAGCDIALNCWARLDEMQATVEALDDISDVSRARLERAVAGIRLDADIGELDELVAKRDALLAVA</sequence>
<keyword evidence="5 7" id="KW-0326">Glycosidase</keyword>
<dbReference type="SUPFAM" id="SSF51445">
    <property type="entry name" value="(Trans)glycosidases"/>
    <property type="match status" value="1"/>
</dbReference>
<dbReference type="EC" id="3.2.1.52" evidence="3"/>
<dbReference type="InterPro" id="IPR017853">
    <property type="entry name" value="GH"/>
</dbReference>
<dbReference type="AlphaFoldDB" id="A0A842HWX9"/>
<reference evidence="7 8" key="1">
    <citation type="submission" date="2020-08" db="EMBL/GenBank/DDBJ databases">
        <title>Draft genome sequence of Parasphingopyxis sp. GrpM-11.</title>
        <authorList>
            <person name="Oh J."/>
            <person name="Roh D.-H."/>
        </authorList>
    </citation>
    <scope>NUCLEOTIDE SEQUENCE [LARGE SCALE GENOMIC DNA]</scope>
    <source>
        <strain evidence="7 8">GrpM-11</strain>
    </source>
</reference>
<dbReference type="Gene3D" id="3.20.20.300">
    <property type="entry name" value="Glycoside hydrolase, family 3, N-terminal domain"/>
    <property type="match status" value="1"/>
</dbReference>
<dbReference type="EMBL" id="JACJVJ010000001">
    <property type="protein sequence ID" value="MBC2776973.1"/>
    <property type="molecule type" value="Genomic_DNA"/>
</dbReference>
<dbReference type="InterPro" id="IPR050226">
    <property type="entry name" value="NagZ_Beta-hexosaminidase"/>
</dbReference>
<comment type="catalytic activity">
    <reaction evidence="1">
        <text>Hydrolysis of terminal non-reducing N-acetyl-D-hexosamine residues in N-acetyl-beta-D-hexosaminides.</text>
        <dbReference type="EC" id="3.2.1.52"/>
    </reaction>
</comment>
<evidence type="ECO:0000259" key="6">
    <source>
        <dbReference type="Pfam" id="PF00933"/>
    </source>
</evidence>
<dbReference type="InterPro" id="IPR036962">
    <property type="entry name" value="Glyco_hydro_3_N_sf"/>
</dbReference>
<feature type="domain" description="Glycoside hydrolase family 3 N-terminal" evidence="6">
    <location>
        <begin position="16"/>
        <end position="310"/>
    </location>
</feature>
<dbReference type="Pfam" id="PF00933">
    <property type="entry name" value="Glyco_hydro_3"/>
    <property type="match status" value="1"/>
</dbReference>
<dbReference type="PROSITE" id="PS00775">
    <property type="entry name" value="GLYCOSYL_HYDROL_F3"/>
    <property type="match status" value="1"/>
</dbReference>
<evidence type="ECO:0000256" key="4">
    <source>
        <dbReference type="ARBA" id="ARBA00022801"/>
    </source>
</evidence>
<evidence type="ECO:0000256" key="2">
    <source>
        <dbReference type="ARBA" id="ARBA00005336"/>
    </source>
</evidence>